<dbReference type="AlphaFoldDB" id="A0A8B4VKD8"/>
<dbReference type="EMBL" id="ULCI01000008">
    <property type="protein sequence ID" value="SYR38051.1"/>
    <property type="molecule type" value="Genomic_DNA"/>
</dbReference>
<evidence type="ECO:0000313" key="1">
    <source>
        <dbReference type="EMBL" id="SYR38051.1"/>
    </source>
</evidence>
<comment type="caution">
    <text evidence="1">The sequence shown here is derived from an EMBL/GenBank/DDBJ whole genome shotgun (WGS) entry which is preliminary data.</text>
</comment>
<accession>A0A8B4VKD8</accession>
<gene>
    <name evidence="1" type="ORF">SAMEA3538828_02163</name>
</gene>
<reference evidence="1 2" key="1">
    <citation type="submission" date="2018-08" db="EMBL/GenBank/DDBJ databases">
        <authorList>
            <consortium name="Pathogen Informatics"/>
        </authorList>
    </citation>
    <scope>NUCLEOTIDE SEQUENCE [LARGE SCALE GENOMIC DNA]</scope>
    <source>
        <strain evidence="1 2">EuSCAPE_HU047</strain>
    </source>
</reference>
<name>A0A8B4VKD8_KLEPN</name>
<protein>
    <recommendedName>
        <fullName evidence="3">DUF4222 domain-containing protein</fullName>
    </recommendedName>
</protein>
<dbReference type="Proteomes" id="UP000258253">
    <property type="component" value="Unassembled WGS sequence"/>
</dbReference>
<sequence length="59" mass="7195">MEENIQPMDRLYRDQHGIVVHVTGYDAARQRVIYRRPGYEWECVAPMIIFRARFKRIDK</sequence>
<organism evidence="1 2">
    <name type="scientific">Klebsiella pneumoniae</name>
    <dbReference type="NCBI Taxonomy" id="573"/>
    <lineage>
        <taxon>Bacteria</taxon>
        <taxon>Pseudomonadati</taxon>
        <taxon>Pseudomonadota</taxon>
        <taxon>Gammaproteobacteria</taxon>
        <taxon>Enterobacterales</taxon>
        <taxon>Enterobacteriaceae</taxon>
        <taxon>Klebsiella/Raoultella group</taxon>
        <taxon>Klebsiella</taxon>
        <taxon>Klebsiella pneumoniae complex</taxon>
    </lineage>
</organism>
<dbReference type="RefSeq" id="WP_020324468.1">
    <property type="nucleotide sequence ID" value="NZ_BIJD01000028.1"/>
</dbReference>
<proteinExistence type="predicted"/>
<evidence type="ECO:0000313" key="2">
    <source>
        <dbReference type="Proteomes" id="UP000258253"/>
    </source>
</evidence>
<evidence type="ECO:0008006" key="3">
    <source>
        <dbReference type="Google" id="ProtNLM"/>
    </source>
</evidence>
<dbReference type="InterPro" id="IPR025317">
    <property type="entry name" value="DUF4222"/>
</dbReference>
<dbReference type="Pfam" id="PF13973">
    <property type="entry name" value="DUF4222"/>
    <property type="match status" value="1"/>
</dbReference>